<evidence type="ECO:0000256" key="3">
    <source>
        <dbReference type="ARBA" id="ARBA00022553"/>
    </source>
</evidence>
<dbReference type="PANTHER" id="PTHR45453">
    <property type="entry name" value="PHOSPHATE REGULON SENSOR PROTEIN PHOR"/>
    <property type="match status" value="1"/>
</dbReference>
<dbReference type="InterPro" id="IPR036097">
    <property type="entry name" value="HisK_dim/P_sf"/>
</dbReference>
<dbReference type="PRINTS" id="PR00344">
    <property type="entry name" value="BCTRLSENSOR"/>
</dbReference>
<dbReference type="Gene3D" id="3.30.565.10">
    <property type="entry name" value="Histidine kinase-like ATPase, C-terminal domain"/>
    <property type="match status" value="1"/>
</dbReference>
<protein>
    <recommendedName>
        <fullName evidence="2">histidine kinase</fullName>
        <ecNumber evidence="2">2.7.13.3</ecNumber>
    </recommendedName>
</protein>
<dbReference type="EMBL" id="AMFJ01034135">
    <property type="protein sequence ID" value="EKD30158.1"/>
    <property type="molecule type" value="Genomic_DNA"/>
</dbReference>
<dbReference type="InterPro" id="IPR005467">
    <property type="entry name" value="His_kinase_dom"/>
</dbReference>
<evidence type="ECO:0000256" key="1">
    <source>
        <dbReference type="ARBA" id="ARBA00000085"/>
    </source>
</evidence>
<organism evidence="8">
    <name type="scientific">uncultured bacterium</name>
    <name type="common">gcode 4</name>
    <dbReference type="NCBI Taxonomy" id="1234023"/>
    <lineage>
        <taxon>Bacteria</taxon>
        <taxon>environmental samples</taxon>
    </lineage>
</organism>
<dbReference type="PANTHER" id="PTHR45453:SF1">
    <property type="entry name" value="PHOSPHATE REGULON SENSOR PROTEIN PHOR"/>
    <property type="match status" value="1"/>
</dbReference>
<dbReference type="Pfam" id="PF00512">
    <property type="entry name" value="HisKA"/>
    <property type="match status" value="1"/>
</dbReference>
<dbReference type="SUPFAM" id="SSF55874">
    <property type="entry name" value="ATPase domain of HSP90 chaperone/DNA topoisomerase II/histidine kinase"/>
    <property type="match status" value="1"/>
</dbReference>
<comment type="caution">
    <text evidence="8">The sequence shown here is derived from an EMBL/GenBank/DDBJ whole genome shotgun (WGS) entry which is preliminary data.</text>
</comment>
<evidence type="ECO:0000256" key="2">
    <source>
        <dbReference type="ARBA" id="ARBA00012438"/>
    </source>
</evidence>
<dbReference type="Gene3D" id="1.10.287.130">
    <property type="match status" value="1"/>
</dbReference>
<evidence type="ECO:0000256" key="6">
    <source>
        <dbReference type="ARBA" id="ARBA00023012"/>
    </source>
</evidence>
<dbReference type="PROSITE" id="PS50109">
    <property type="entry name" value="HIS_KIN"/>
    <property type="match status" value="1"/>
</dbReference>
<feature type="domain" description="Histidine kinase" evidence="7">
    <location>
        <begin position="222"/>
        <end position="421"/>
    </location>
</feature>
<keyword evidence="6" id="KW-0902">Two-component regulatory system</keyword>
<evidence type="ECO:0000313" key="8">
    <source>
        <dbReference type="EMBL" id="EKD30158.1"/>
    </source>
</evidence>
<reference evidence="8" key="1">
    <citation type="journal article" date="2012" name="Science">
        <title>Fermentation, hydrogen, and sulfur metabolism in multiple uncultivated bacterial phyla.</title>
        <authorList>
            <person name="Wrighton K.C."/>
            <person name="Thomas B.C."/>
            <person name="Sharon I."/>
            <person name="Miller C.S."/>
            <person name="Castelle C.J."/>
            <person name="VerBerkmoes N.C."/>
            <person name="Wilkins M.J."/>
            <person name="Hettich R.L."/>
            <person name="Lipton M.S."/>
            <person name="Williams K.H."/>
            <person name="Long P.E."/>
            <person name="Banfield J.F."/>
        </authorList>
    </citation>
    <scope>NUCLEOTIDE SEQUENCE [LARGE SCALE GENOMIC DNA]</scope>
</reference>
<dbReference type="CDD" id="cd00082">
    <property type="entry name" value="HisKA"/>
    <property type="match status" value="1"/>
</dbReference>
<keyword evidence="3" id="KW-0597">Phosphoprotein</keyword>
<evidence type="ECO:0000256" key="5">
    <source>
        <dbReference type="ARBA" id="ARBA00022777"/>
    </source>
</evidence>
<dbReference type="InterPro" id="IPR050351">
    <property type="entry name" value="BphY/WalK/GraS-like"/>
</dbReference>
<keyword evidence="5 8" id="KW-0418">Kinase</keyword>
<dbReference type="GO" id="GO:0016036">
    <property type="term" value="P:cellular response to phosphate starvation"/>
    <property type="evidence" value="ECO:0007669"/>
    <property type="project" value="TreeGrafter"/>
</dbReference>
<keyword evidence="4" id="KW-0808">Transferase</keyword>
<evidence type="ECO:0000259" key="7">
    <source>
        <dbReference type="PROSITE" id="PS50109"/>
    </source>
</evidence>
<proteinExistence type="predicted"/>
<name>K1YD55_9BACT</name>
<dbReference type="SUPFAM" id="SSF47384">
    <property type="entry name" value="Homodimeric domain of signal transducing histidine kinase"/>
    <property type="match status" value="1"/>
</dbReference>
<dbReference type="SMART" id="SM00388">
    <property type="entry name" value="HisKA"/>
    <property type="match status" value="1"/>
</dbReference>
<dbReference type="GO" id="GO:0000155">
    <property type="term" value="F:phosphorelay sensor kinase activity"/>
    <property type="evidence" value="ECO:0007669"/>
    <property type="project" value="InterPro"/>
</dbReference>
<dbReference type="GO" id="GO:0004721">
    <property type="term" value="F:phosphoprotein phosphatase activity"/>
    <property type="evidence" value="ECO:0007669"/>
    <property type="project" value="TreeGrafter"/>
</dbReference>
<accession>K1YD55</accession>
<sequence>MTSSHSLSKQKRRLSILFSLSIFFIIIVLDVGFLSYKYFDYQRQELVRLTSQTQAITKMVEENPNFEQDILQGKGLPIPGGMRRNSMINPSWWRQWRSIQMENFFLYSKQDGGILFSPRKDDELYDSILQEVQEERRDWETSFELNDVEYILLDTPLTQKISAIFFMESRMTLEDMFVDILTYLMGAILLSLGVYIISSRFVNSTLSPVEKNMDDMEQFIHNAGHELKTPIAVIKSSLELMRLSKNYDEGITESIEELDRMNNLIQALISLSTTDNLGSSESVDIMEICKKLQKSYREKLEEKDISLQIVSKKILHVKANREYTEIFLSNLLSNAIKYNRKKGTITITLNQKSITIHDTGIGIAKENLGRIFDRFYQEDETRTKDSFGIGLSLVERIASIYKWNITVESEKWVGTTVKVEF</sequence>
<dbReference type="InterPro" id="IPR036890">
    <property type="entry name" value="HATPase_C_sf"/>
</dbReference>
<comment type="catalytic activity">
    <reaction evidence="1">
        <text>ATP + protein L-histidine = ADP + protein N-phospho-L-histidine.</text>
        <dbReference type="EC" id="2.7.13.3"/>
    </reaction>
</comment>
<dbReference type="EC" id="2.7.13.3" evidence="2"/>
<dbReference type="InterPro" id="IPR003594">
    <property type="entry name" value="HATPase_dom"/>
</dbReference>
<dbReference type="InterPro" id="IPR004358">
    <property type="entry name" value="Sig_transdc_His_kin-like_C"/>
</dbReference>
<dbReference type="InterPro" id="IPR003661">
    <property type="entry name" value="HisK_dim/P_dom"/>
</dbReference>
<evidence type="ECO:0000256" key="4">
    <source>
        <dbReference type="ARBA" id="ARBA00022679"/>
    </source>
</evidence>
<gene>
    <name evidence="8" type="primary">resE</name>
    <name evidence="8" type="ORF">ACD_78C00135G0004</name>
</gene>
<dbReference type="SMART" id="SM00387">
    <property type="entry name" value="HATPase_c"/>
    <property type="match status" value="1"/>
</dbReference>
<dbReference type="AlphaFoldDB" id="K1YD55"/>
<dbReference type="Pfam" id="PF02518">
    <property type="entry name" value="HATPase_c"/>
    <property type="match status" value="1"/>
</dbReference>
<dbReference type="GO" id="GO:0005886">
    <property type="term" value="C:plasma membrane"/>
    <property type="evidence" value="ECO:0007669"/>
    <property type="project" value="TreeGrafter"/>
</dbReference>